<proteinExistence type="inferred from homology"/>
<comment type="subcellular location">
    <subcellularLocation>
        <location evidence="1">Membrane</location>
        <topology evidence="1">Multi-pass membrane protein</topology>
    </subcellularLocation>
</comment>
<dbReference type="SUPFAM" id="SSF160240">
    <property type="entry name" value="Cation efflux protein cytoplasmic domain-like"/>
    <property type="match status" value="1"/>
</dbReference>
<dbReference type="RefSeq" id="WP_338205663.1">
    <property type="nucleotide sequence ID" value="NZ_JAEKNR010000244.1"/>
</dbReference>
<dbReference type="SUPFAM" id="SSF161111">
    <property type="entry name" value="Cation efflux protein transmembrane domain-like"/>
    <property type="match status" value="1"/>
</dbReference>
<dbReference type="Gene3D" id="3.30.70.1350">
    <property type="entry name" value="Cation efflux protein, cytoplasmic domain"/>
    <property type="match status" value="1"/>
</dbReference>
<keyword evidence="4 8" id="KW-0812">Transmembrane</keyword>
<dbReference type="Gene3D" id="1.20.1510.10">
    <property type="entry name" value="Cation efflux protein transmembrane domain"/>
    <property type="match status" value="1"/>
</dbReference>
<feature type="domain" description="Cation efflux protein cytoplasmic" evidence="10">
    <location>
        <begin position="212"/>
        <end position="289"/>
    </location>
</feature>
<dbReference type="InterPro" id="IPR058533">
    <property type="entry name" value="Cation_efflux_TM"/>
</dbReference>
<keyword evidence="6" id="KW-0406">Ion transport</keyword>
<evidence type="ECO:0000259" key="9">
    <source>
        <dbReference type="Pfam" id="PF01545"/>
    </source>
</evidence>
<name>A0A934N5J6_9BACT</name>
<evidence type="ECO:0000313" key="12">
    <source>
        <dbReference type="Proteomes" id="UP000612893"/>
    </source>
</evidence>
<feature type="domain" description="Cation efflux protein transmembrane" evidence="9">
    <location>
        <begin position="19"/>
        <end position="208"/>
    </location>
</feature>
<evidence type="ECO:0000256" key="6">
    <source>
        <dbReference type="ARBA" id="ARBA00023065"/>
    </source>
</evidence>
<keyword evidence="3" id="KW-0813">Transport</keyword>
<accession>A0A934N5J6</accession>
<feature type="transmembrane region" description="Helical" evidence="8">
    <location>
        <begin position="44"/>
        <end position="63"/>
    </location>
</feature>
<evidence type="ECO:0000313" key="11">
    <source>
        <dbReference type="EMBL" id="MBJ7601430.1"/>
    </source>
</evidence>
<dbReference type="InterPro" id="IPR027470">
    <property type="entry name" value="Cation_efflux_CTD"/>
</dbReference>
<dbReference type="Proteomes" id="UP000612893">
    <property type="component" value="Unassembled WGS sequence"/>
</dbReference>
<comment type="similarity">
    <text evidence="2">Belongs to the cation diffusion facilitator (CDF) transporter (TC 2.A.4) family. SLC30A subfamily.</text>
</comment>
<dbReference type="InterPro" id="IPR036837">
    <property type="entry name" value="Cation_efflux_CTD_sf"/>
</dbReference>
<evidence type="ECO:0000256" key="1">
    <source>
        <dbReference type="ARBA" id="ARBA00004141"/>
    </source>
</evidence>
<dbReference type="Pfam" id="PF01545">
    <property type="entry name" value="Cation_efflux"/>
    <property type="match status" value="1"/>
</dbReference>
<dbReference type="NCBIfam" id="TIGR01297">
    <property type="entry name" value="CDF"/>
    <property type="match status" value="1"/>
</dbReference>
<keyword evidence="5 8" id="KW-1133">Transmembrane helix</keyword>
<feature type="transmembrane region" description="Helical" evidence="8">
    <location>
        <begin position="183"/>
        <end position="200"/>
    </location>
</feature>
<dbReference type="PANTHER" id="PTHR11562:SF17">
    <property type="entry name" value="RE54080P-RELATED"/>
    <property type="match status" value="1"/>
</dbReference>
<dbReference type="GO" id="GO:0005886">
    <property type="term" value="C:plasma membrane"/>
    <property type="evidence" value="ECO:0007669"/>
    <property type="project" value="TreeGrafter"/>
</dbReference>
<evidence type="ECO:0000256" key="7">
    <source>
        <dbReference type="ARBA" id="ARBA00023136"/>
    </source>
</evidence>
<gene>
    <name evidence="11" type="ORF">JF922_25570</name>
</gene>
<feature type="transmembrane region" description="Helical" evidence="8">
    <location>
        <begin position="20"/>
        <end position="38"/>
    </location>
</feature>
<evidence type="ECO:0000256" key="5">
    <source>
        <dbReference type="ARBA" id="ARBA00022989"/>
    </source>
</evidence>
<evidence type="ECO:0000256" key="2">
    <source>
        <dbReference type="ARBA" id="ARBA00008873"/>
    </source>
</evidence>
<dbReference type="Pfam" id="PF16916">
    <property type="entry name" value="ZT_dimer"/>
    <property type="match status" value="1"/>
</dbReference>
<comment type="caution">
    <text evidence="11">The sequence shown here is derived from an EMBL/GenBank/DDBJ whole genome shotgun (WGS) entry which is preliminary data.</text>
</comment>
<dbReference type="PANTHER" id="PTHR11562">
    <property type="entry name" value="CATION EFFLUX PROTEIN/ ZINC TRANSPORTER"/>
    <property type="match status" value="1"/>
</dbReference>
<dbReference type="InterPro" id="IPR027469">
    <property type="entry name" value="Cation_efflux_TMD_sf"/>
</dbReference>
<feature type="transmembrane region" description="Helical" evidence="8">
    <location>
        <begin position="116"/>
        <end position="139"/>
    </location>
</feature>
<dbReference type="EMBL" id="JAEKNR010000244">
    <property type="protein sequence ID" value="MBJ7601430.1"/>
    <property type="molecule type" value="Genomic_DNA"/>
</dbReference>
<evidence type="ECO:0000259" key="10">
    <source>
        <dbReference type="Pfam" id="PF16916"/>
    </source>
</evidence>
<protein>
    <submittedName>
        <fullName evidence="11">Cation transporter</fullName>
    </submittedName>
</protein>
<sequence length="311" mass="32663">MATHRHPGASGAAPDHSLRLALALTVAIVAIQVVGGLWSHSLALLADAGHVSADVLGLALAWFAAVQSRRPADARRTYGYHRLGILAAMANSVALVLVVGVIALEAVRRLLHPEPVAGGVVVGSALLAIVVNAYVAWRLRHGGHDLNVRAALLHVLGDLASAAGVVAGGLVILLTGWLYADPLISLVICALILAGALRIARESLHVLMEGTPRGVDLEVVEQELLAGGGVRSVHDLHVWTVSPEHSSLSAHLVVDQQSLEAGEHLVRELEGRLCRRFGVGHTTIQLETCHPCPENLEHGAGDHNHPHPVGL</sequence>
<reference evidence="11" key="1">
    <citation type="submission" date="2020-10" db="EMBL/GenBank/DDBJ databases">
        <title>Ca. Dormibacterota MAGs.</title>
        <authorList>
            <person name="Montgomery K."/>
        </authorList>
    </citation>
    <scope>NUCLEOTIDE SEQUENCE [LARGE SCALE GENOMIC DNA]</scope>
    <source>
        <strain evidence="11">SC8812_S17_10</strain>
    </source>
</reference>
<evidence type="ECO:0000256" key="4">
    <source>
        <dbReference type="ARBA" id="ARBA00022692"/>
    </source>
</evidence>
<feature type="transmembrane region" description="Helical" evidence="8">
    <location>
        <begin position="151"/>
        <end position="177"/>
    </location>
</feature>
<dbReference type="AlphaFoldDB" id="A0A934N5J6"/>
<dbReference type="InterPro" id="IPR002524">
    <property type="entry name" value="Cation_efflux"/>
</dbReference>
<organism evidence="11 12">
    <name type="scientific">Candidatus Nephthysia bennettiae</name>
    <dbReference type="NCBI Taxonomy" id="3127016"/>
    <lineage>
        <taxon>Bacteria</taxon>
        <taxon>Bacillati</taxon>
        <taxon>Candidatus Dormiibacterota</taxon>
        <taxon>Candidatus Dormibacteria</taxon>
        <taxon>Candidatus Dormibacterales</taxon>
        <taxon>Candidatus Dormibacteraceae</taxon>
        <taxon>Candidatus Nephthysia</taxon>
    </lineage>
</organism>
<dbReference type="InterPro" id="IPR050681">
    <property type="entry name" value="CDF/SLC30A"/>
</dbReference>
<keyword evidence="12" id="KW-1185">Reference proteome</keyword>
<keyword evidence="7 8" id="KW-0472">Membrane</keyword>
<evidence type="ECO:0000256" key="8">
    <source>
        <dbReference type="SAM" id="Phobius"/>
    </source>
</evidence>
<evidence type="ECO:0000256" key="3">
    <source>
        <dbReference type="ARBA" id="ARBA00022448"/>
    </source>
</evidence>
<feature type="transmembrane region" description="Helical" evidence="8">
    <location>
        <begin position="83"/>
        <end position="104"/>
    </location>
</feature>
<dbReference type="GO" id="GO:0005385">
    <property type="term" value="F:zinc ion transmembrane transporter activity"/>
    <property type="evidence" value="ECO:0007669"/>
    <property type="project" value="TreeGrafter"/>
</dbReference>